<dbReference type="Proteomes" id="UP000245431">
    <property type="component" value="Chromosome PVE_r1"/>
</dbReference>
<reference evidence="2" key="1">
    <citation type="submission" date="2016-07" db="EMBL/GenBank/DDBJ databases">
        <authorList>
            <person name="Florea S."/>
            <person name="Webb J.S."/>
            <person name="Jaromczyk J."/>
            <person name="Schardl C.L."/>
        </authorList>
    </citation>
    <scope>NUCLEOTIDE SEQUENCE [LARGE SCALE GENOMIC DNA]</scope>
    <source>
        <strain evidence="2">1YdBTEX2</strain>
    </source>
</reference>
<organism evidence="1 2">
    <name type="scientific">Pseudomonas veronii 1YdBTEX2</name>
    <dbReference type="NCBI Taxonomy" id="1295141"/>
    <lineage>
        <taxon>Bacteria</taxon>
        <taxon>Pseudomonadati</taxon>
        <taxon>Pseudomonadota</taxon>
        <taxon>Gammaproteobacteria</taxon>
        <taxon>Pseudomonadales</taxon>
        <taxon>Pseudomonadaceae</taxon>
        <taxon>Pseudomonas</taxon>
    </lineage>
</organism>
<evidence type="ECO:0000313" key="2">
    <source>
        <dbReference type="Proteomes" id="UP000245431"/>
    </source>
</evidence>
<accession>A0A1D3K3Y8</accession>
<sequence length="107" mass="11727">MGTQSLEQRSRHCAVLYPQDSGQSLDVSQVTRLCTTFIELQSVRGSIALQEKQEAQLKQTLQQAMAEASRATFATGCITWKKAKDSAEDSGAIFEEFFPAVEVSPAL</sequence>
<gene>
    <name evidence="1" type="ORF">PVE_R1G5147</name>
</gene>
<proteinExistence type="predicted"/>
<evidence type="ECO:0000313" key="1">
    <source>
        <dbReference type="EMBL" id="SBW83028.1"/>
    </source>
</evidence>
<dbReference type="AlphaFoldDB" id="A0A1D3K3Y8"/>
<protein>
    <submittedName>
        <fullName evidence="1">Uncharacterized protein</fullName>
    </submittedName>
</protein>
<name>A0A1D3K3Y8_PSEVE</name>
<dbReference type="EMBL" id="LT599583">
    <property type="protein sequence ID" value="SBW83028.1"/>
    <property type="molecule type" value="Genomic_DNA"/>
</dbReference>